<dbReference type="SMART" id="SM00149">
    <property type="entry name" value="PLCYc"/>
    <property type="match status" value="1"/>
</dbReference>
<dbReference type="InterPro" id="IPR011992">
    <property type="entry name" value="EF-hand-dom_pair"/>
</dbReference>
<dbReference type="PROSITE" id="PS50003">
    <property type="entry name" value="PH_DOMAIN"/>
    <property type="match status" value="1"/>
</dbReference>
<evidence type="ECO:0000313" key="23">
    <source>
        <dbReference type="EMBL" id="KAK3515542.1"/>
    </source>
</evidence>
<dbReference type="Gene3D" id="3.30.70.270">
    <property type="match status" value="1"/>
</dbReference>
<dbReference type="EMBL" id="JAUCMX010000020">
    <property type="protein sequence ID" value="KAK3515542.1"/>
    <property type="molecule type" value="Genomic_DNA"/>
</dbReference>
<dbReference type="InterPro" id="IPR015359">
    <property type="entry name" value="PLC_EF-hand-like"/>
</dbReference>
<feature type="binding site" evidence="14">
    <location>
        <position position="353"/>
    </location>
    <ligand>
        <name>Ca(2+)</name>
        <dbReference type="ChEBI" id="CHEBI:29108"/>
        <label>3</label>
        <note>catalytic</note>
    </ligand>
</feature>
<dbReference type="PANTHER" id="PTHR10336">
    <property type="entry name" value="PHOSPHOINOSITIDE-SPECIFIC PHOSPHOLIPASE C FAMILY PROTEIN"/>
    <property type="match status" value="1"/>
</dbReference>
<evidence type="ECO:0000313" key="24">
    <source>
        <dbReference type="Proteomes" id="UP001274896"/>
    </source>
</evidence>
<evidence type="ECO:0000256" key="5">
    <source>
        <dbReference type="ARBA" id="ARBA00022737"/>
    </source>
</evidence>
<dbReference type="InterPro" id="IPR002048">
    <property type="entry name" value="EF_hand_dom"/>
</dbReference>
<keyword evidence="5" id="KW-0677">Repeat</keyword>
<dbReference type="InterPro" id="IPR043502">
    <property type="entry name" value="DNA/RNA_pol_sf"/>
</dbReference>
<dbReference type="EC" id="3.1.4.11" evidence="16"/>
<dbReference type="Gene3D" id="3.20.20.190">
    <property type="entry name" value="Phosphatidylinositol (PI) phosphodiesterase"/>
    <property type="match status" value="1"/>
</dbReference>
<feature type="active site" evidence="12">
    <location>
        <position position="321"/>
    </location>
</feature>
<organism evidence="23 24">
    <name type="scientific">Hemibagrus guttatus</name>
    <dbReference type="NCBI Taxonomy" id="175788"/>
    <lineage>
        <taxon>Eukaryota</taxon>
        <taxon>Metazoa</taxon>
        <taxon>Chordata</taxon>
        <taxon>Craniata</taxon>
        <taxon>Vertebrata</taxon>
        <taxon>Euteleostomi</taxon>
        <taxon>Actinopterygii</taxon>
        <taxon>Neopterygii</taxon>
        <taxon>Teleostei</taxon>
        <taxon>Ostariophysi</taxon>
        <taxon>Siluriformes</taxon>
        <taxon>Bagridae</taxon>
        <taxon>Hemibagrus</taxon>
    </lineage>
</organism>
<dbReference type="FunFam" id="3.20.20.190:FF:000022">
    <property type="entry name" value="Phosphoinositide phospholipase C"/>
    <property type="match status" value="1"/>
</dbReference>
<evidence type="ECO:0000256" key="7">
    <source>
        <dbReference type="ARBA" id="ARBA00022837"/>
    </source>
</evidence>
<dbReference type="PROSITE" id="PS50878">
    <property type="entry name" value="RT_POL"/>
    <property type="match status" value="1"/>
</dbReference>
<evidence type="ECO:0000256" key="11">
    <source>
        <dbReference type="ARBA" id="ARBA00023674"/>
    </source>
</evidence>
<dbReference type="Gene3D" id="1.10.238.10">
    <property type="entry name" value="EF-hand"/>
    <property type="match status" value="2"/>
</dbReference>
<dbReference type="PRINTS" id="PR00390">
    <property type="entry name" value="PHPHLIPASEC"/>
</dbReference>
<feature type="binding site" evidence="14">
    <location>
        <position position="715"/>
    </location>
    <ligand>
        <name>Ca(2+)</name>
        <dbReference type="ChEBI" id="CHEBI:29108"/>
        <label>5</label>
    </ligand>
</feature>
<keyword evidence="7 14" id="KW-0106">Calcium</keyword>
<comment type="similarity">
    <text evidence="2">Belongs to the beta type-B retroviral polymerase family. HERV class-II K(HML-2) pol subfamily.</text>
</comment>
<dbReference type="GO" id="GO:0004435">
    <property type="term" value="F:phosphatidylinositol-4,5-bisphosphate phospholipase C activity"/>
    <property type="evidence" value="ECO:0007669"/>
    <property type="project" value="UniProtKB-EC"/>
</dbReference>
<keyword evidence="9 16" id="KW-0443">Lipid metabolism</keyword>
<evidence type="ECO:0000259" key="22">
    <source>
        <dbReference type="PROSITE" id="PS50878"/>
    </source>
</evidence>
<evidence type="ECO:0000256" key="17">
    <source>
        <dbReference type="SAM" id="MobiDB-lite"/>
    </source>
</evidence>
<feature type="compositionally biased region" description="Basic and acidic residues" evidence="17">
    <location>
        <begin position="477"/>
        <end position="487"/>
    </location>
</feature>
<dbReference type="SUPFAM" id="SSF51695">
    <property type="entry name" value="PLC-like phosphodiesterases"/>
    <property type="match status" value="1"/>
</dbReference>
<keyword evidence="4 14" id="KW-0479">Metal-binding</keyword>
<dbReference type="Pfam" id="PF09279">
    <property type="entry name" value="EF-hand_like"/>
    <property type="match status" value="1"/>
</dbReference>
<dbReference type="PANTHER" id="PTHR10336:SF210">
    <property type="entry name" value="1-PHOSPHATIDYLINOSITOL 4,5-BISPHOSPHATE PHOSPHODIESTERASE DELTA-1"/>
    <property type="match status" value="1"/>
</dbReference>
<dbReference type="SUPFAM" id="SSF56672">
    <property type="entry name" value="DNA/RNA polymerases"/>
    <property type="match status" value="1"/>
</dbReference>
<dbReference type="InterPro" id="IPR011993">
    <property type="entry name" value="PH-like_dom_sf"/>
</dbReference>
<dbReference type="GO" id="GO:0016042">
    <property type="term" value="P:lipid catabolic process"/>
    <property type="evidence" value="ECO:0007669"/>
    <property type="project" value="UniProtKB-KW"/>
</dbReference>
<feature type="domain" description="Reverse transcriptase" evidence="22">
    <location>
        <begin position="651"/>
        <end position="896"/>
    </location>
</feature>
<feature type="domain" description="PI-PLC Y-box" evidence="20">
    <location>
        <begin position="499"/>
        <end position="615"/>
    </location>
</feature>
<comment type="caution">
    <text evidence="23">The sequence shown here is derived from an EMBL/GenBank/DDBJ whole genome shotgun (WGS) entry which is preliminary data.</text>
</comment>
<feature type="binding site" evidence="14">
    <location>
        <position position="658"/>
    </location>
    <ligand>
        <name>Ca(2+)</name>
        <dbReference type="ChEBI" id="CHEBI:29108"/>
        <label>4</label>
    </ligand>
</feature>
<protein>
    <recommendedName>
        <fullName evidence="16">Phosphoinositide phospholipase C</fullName>
        <ecNumber evidence="16">3.1.4.11</ecNumber>
    </recommendedName>
</protein>
<dbReference type="AlphaFoldDB" id="A0AAE0UQ20"/>
<keyword evidence="3" id="KW-0963">Cytoplasm</keyword>
<feature type="compositionally biased region" description="Acidic residues" evidence="17">
    <location>
        <begin position="465"/>
        <end position="476"/>
    </location>
</feature>
<dbReference type="Pfam" id="PF00387">
    <property type="entry name" value="PI-PLC-Y"/>
    <property type="match status" value="1"/>
</dbReference>
<feature type="domain" description="EF-hand" evidence="21">
    <location>
        <begin position="151"/>
        <end position="186"/>
    </location>
</feature>
<feature type="binding site" evidence="13">
    <location>
        <begin position="29"/>
        <end position="56"/>
    </location>
    <ligand>
        <name>substrate</name>
    </ligand>
</feature>
<evidence type="ECO:0000259" key="20">
    <source>
        <dbReference type="PROSITE" id="PS50008"/>
    </source>
</evidence>
<dbReference type="GO" id="GO:0035556">
    <property type="term" value="P:intracellular signal transduction"/>
    <property type="evidence" value="ECO:0007669"/>
    <property type="project" value="InterPro"/>
</dbReference>
<keyword evidence="15" id="KW-0325">Glycoprotein</keyword>
<evidence type="ECO:0000256" key="1">
    <source>
        <dbReference type="ARBA" id="ARBA00004496"/>
    </source>
</evidence>
<feature type="binding site" evidence="14">
    <location>
        <position position="322"/>
    </location>
    <ligand>
        <name>Ca(2+)</name>
        <dbReference type="ChEBI" id="CHEBI:29108"/>
        <label>3</label>
        <note>catalytic</note>
    </ligand>
</feature>
<dbReference type="InterPro" id="IPR017946">
    <property type="entry name" value="PLC-like_Pdiesterase_TIM-brl"/>
</dbReference>
<dbReference type="SMART" id="SM00233">
    <property type="entry name" value="PH"/>
    <property type="match status" value="1"/>
</dbReference>
<feature type="binding site" evidence="13">
    <location>
        <position position="451"/>
    </location>
    <ligand>
        <name>substrate</name>
    </ligand>
</feature>
<evidence type="ECO:0000256" key="15">
    <source>
        <dbReference type="PIRSR" id="PIRSR628391-4"/>
    </source>
</evidence>
<dbReference type="CDD" id="cd08593">
    <property type="entry name" value="PI-PLCc_delta"/>
    <property type="match status" value="1"/>
</dbReference>
<evidence type="ECO:0000256" key="4">
    <source>
        <dbReference type="ARBA" id="ARBA00022723"/>
    </source>
</evidence>
<evidence type="ECO:0000256" key="16">
    <source>
        <dbReference type="RuleBase" id="RU361133"/>
    </source>
</evidence>
<evidence type="ECO:0000256" key="14">
    <source>
        <dbReference type="PIRSR" id="PIRSR628391-3"/>
    </source>
</evidence>
<evidence type="ECO:0000256" key="8">
    <source>
        <dbReference type="ARBA" id="ARBA00022963"/>
    </source>
</evidence>
<evidence type="ECO:0000256" key="3">
    <source>
        <dbReference type="ARBA" id="ARBA00022490"/>
    </source>
</evidence>
<keyword evidence="8 16" id="KW-0442">Lipid degradation</keyword>
<dbReference type="InterPro" id="IPR035892">
    <property type="entry name" value="C2_domain_sf"/>
</dbReference>
<dbReference type="SUPFAM" id="SSF49562">
    <property type="entry name" value="C2 domain (Calcium/lipid-binding domain, CaLB)"/>
    <property type="match status" value="1"/>
</dbReference>
<keyword evidence="24" id="KW-1185">Reference proteome</keyword>
<feature type="binding site" evidence="13">
    <location>
        <position position="555"/>
    </location>
    <ligand>
        <name>substrate</name>
    </ligand>
</feature>
<feature type="binding site" evidence="13">
    <location>
        <position position="449"/>
    </location>
    <ligand>
        <name>substrate</name>
    </ligand>
</feature>
<evidence type="ECO:0000256" key="12">
    <source>
        <dbReference type="PIRSR" id="PIRSR628391-1"/>
    </source>
</evidence>
<dbReference type="InterPro" id="IPR000477">
    <property type="entry name" value="RT_dom"/>
</dbReference>
<comment type="cofactor">
    <cofactor evidence="14">
        <name>Ca(2+)</name>
        <dbReference type="ChEBI" id="CHEBI:29108"/>
    </cofactor>
    <text evidence="14">Binds 3 Ca(2+) ions per subunit. Two of the Ca(2+) ions are bound to the C2 domain.</text>
</comment>
<feature type="domain" description="C2" evidence="19">
    <location>
        <begin position="615"/>
        <end position="751"/>
    </location>
</feature>
<dbReference type="InterPro" id="IPR001849">
    <property type="entry name" value="PH_domain"/>
</dbReference>
<dbReference type="InterPro" id="IPR001711">
    <property type="entry name" value="PLipase_C_Pinositol-sp_Y"/>
</dbReference>
<dbReference type="PROSITE" id="PS50004">
    <property type="entry name" value="C2"/>
    <property type="match status" value="1"/>
</dbReference>
<evidence type="ECO:0000259" key="21">
    <source>
        <dbReference type="PROSITE" id="PS50222"/>
    </source>
</evidence>
<dbReference type="SMART" id="SM00148">
    <property type="entry name" value="PLCXc"/>
    <property type="match status" value="1"/>
</dbReference>
<dbReference type="InterPro" id="IPR000008">
    <property type="entry name" value="C2_dom"/>
</dbReference>
<dbReference type="SUPFAM" id="SSF47473">
    <property type="entry name" value="EF-hand"/>
    <property type="match status" value="1"/>
</dbReference>
<dbReference type="PROSITE" id="PS50222">
    <property type="entry name" value="EF_HAND_2"/>
    <property type="match status" value="1"/>
</dbReference>
<feature type="domain" description="PH" evidence="18">
    <location>
        <begin position="19"/>
        <end position="127"/>
    </location>
</feature>
<dbReference type="Gene3D" id="2.30.29.30">
    <property type="entry name" value="Pleckstrin-homology domain (PH domain)/Phosphotyrosine-binding domain (PTB)"/>
    <property type="match status" value="1"/>
</dbReference>
<keyword evidence="6 16" id="KW-0378">Hydrolase</keyword>
<reference evidence="23" key="1">
    <citation type="submission" date="2023-06" db="EMBL/GenBank/DDBJ databases">
        <title>Male Hemibagrus guttatus genome.</title>
        <authorList>
            <person name="Bian C."/>
        </authorList>
    </citation>
    <scope>NUCLEOTIDE SEQUENCE</scope>
    <source>
        <strain evidence="23">Male_cb2023</strain>
        <tissue evidence="23">Muscle</tissue>
    </source>
</reference>
<dbReference type="FunFam" id="2.30.29.30:FF:000088">
    <property type="entry name" value="Phosphoinositide phospholipase C"/>
    <property type="match status" value="1"/>
</dbReference>
<proteinExistence type="inferred from homology"/>
<feature type="active site" evidence="12">
    <location>
        <position position="366"/>
    </location>
</feature>
<keyword evidence="10" id="KW-0807">Transducer</keyword>
<dbReference type="InterPro" id="IPR001192">
    <property type="entry name" value="PI-PLC_fam"/>
</dbReference>
<evidence type="ECO:0000259" key="18">
    <source>
        <dbReference type="PROSITE" id="PS50003"/>
    </source>
</evidence>
<evidence type="ECO:0000256" key="13">
    <source>
        <dbReference type="PIRSR" id="PIRSR628391-2"/>
    </source>
</evidence>
<name>A0AAE0UQ20_9TELE</name>
<dbReference type="FunFam" id="1.10.238.10:FF:000005">
    <property type="entry name" value="Phosphoinositide phospholipase C"/>
    <property type="match status" value="1"/>
</dbReference>
<evidence type="ECO:0000256" key="9">
    <source>
        <dbReference type="ARBA" id="ARBA00023098"/>
    </source>
</evidence>
<dbReference type="PROSITE" id="PS00018">
    <property type="entry name" value="EF_HAND_1"/>
    <property type="match status" value="1"/>
</dbReference>
<feature type="binding site" evidence="14">
    <location>
        <position position="713"/>
    </location>
    <ligand>
        <name>Ca(2+)</name>
        <dbReference type="ChEBI" id="CHEBI:29108"/>
        <label>5</label>
    </ligand>
</feature>
<dbReference type="Gene3D" id="2.60.40.150">
    <property type="entry name" value="C2 domain"/>
    <property type="match status" value="1"/>
</dbReference>
<dbReference type="SMART" id="SM00239">
    <property type="entry name" value="C2"/>
    <property type="match status" value="1"/>
</dbReference>
<dbReference type="Pfam" id="PF00078">
    <property type="entry name" value="RVT_1"/>
    <property type="match status" value="1"/>
</dbReference>
<dbReference type="CDD" id="cd13363">
    <property type="entry name" value="PH_PLC_delta"/>
    <property type="match status" value="1"/>
</dbReference>
<evidence type="ECO:0000256" key="10">
    <source>
        <dbReference type="ARBA" id="ARBA00023224"/>
    </source>
</evidence>
<feature type="binding site" evidence="14">
    <location>
        <position position="660"/>
    </location>
    <ligand>
        <name>Ca(2+)</name>
        <dbReference type="ChEBI" id="CHEBI:29108"/>
        <label>4</label>
    </ligand>
</feature>
<comment type="catalytic activity">
    <reaction evidence="11">
        <text>a 1,2-diacyl-sn-glycero-3-phospho-(1D-myo-inositol-4,5-bisphosphate) + H2O = 1D-myo-inositol 1,4,5-trisphosphate + a 1,2-diacyl-sn-glycerol + H(+)</text>
        <dbReference type="Rhea" id="RHEA:33179"/>
        <dbReference type="ChEBI" id="CHEBI:15377"/>
        <dbReference type="ChEBI" id="CHEBI:15378"/>
        <dbReference type="ChEBI" id="CHEBI:17815"/>
        <dbReference type="ChEBI" id="CHEBI:58456"/>
        <dbReference type="ChEBI" id="CHEBI:203600"/>
        <dbReference type="EC" id="3.1.4.11"/>
    </reaction>
    <physiologicalReaction direction="left-to-right" evidence="11">
        <dbReference type="Rhea" id="RHEA:33180"/>
    </physiologicalReaction>
</comment>
<gene>
    <name evidence="23" type="ORF">QTP70_024383</name>
</gene>
<dbReference type="GO" id="GO:0005737">
    <property type="term" value="C:cytoplasm"/>
    <property type="evidence" value="ECO:0007669"/>
    <property type="project" value="UniProtKB-SubCell"/>
</dbReference>
<evidence type="ECO:0000256" key="2">
    <source>
        <dbReference type="ARBA" id="ARBA00010879"/>
    </source>
</evidence>
<comment type="subcellular location">
    <subcellularLocation>
        <location evidence="1">Cytoplasm</location>
    </subcellularLocation>
</comment>
<dbReference type="SUPFAM" id="SSF50729">
    <property type="entry name" value="PH domain-like"/>
    <property type="match status" value="1"/>
</dbReference>
<dbReference type="CDD" id="cd00275">
    <property type="entry name" value="C2_PLC_like"/>
    <property type="match status" value="1"/>
</dbReference>
<dbReference type="Proteomes" id="UP001274896">
    <property type="component" value="Unassembled WGS sequence"/>
</dbReference>
<dbReference type="Pfam" id="PF16457">
    <property type="entry name" value="PH_12"/>
    <property type="match status" value="1"/>
</dbReference>
<dbReference type="GO" id="GO:0005509">
    <property type="term" value="F:calcium ion binding"/>
    <property type="evidence" value="ECO:0007669"/>
    <property type="project" value="InterPro"/>
</dbReference>
<accession>A0AAE0UQ20</accession>
<feature type="region of interest" description="Disordered" evidence="17">
    <location>
        <begin position="464"/>
        <end position="489"/>
    </location>
</feature>
<dbReference type="InterPro" id="IPR028391">
    <property type="entry name" value="PLC-delta1_cat"/>
</dbReference>
<dbReference type="InterPro" id="IPR018247">
    <property type="entry name" value="EF_Hand_1_Ca_BS"/>
</dbReference>
<dbReference type="PROSITE" id="PS50007">
    <property type="entry name" value="PIPLC_X_DOMAIN"/>
    <property type="match status" value="1"/>
</dbReference>
<sequence>MEFNGHLGKHGLESDASLQFLTKGAELIKVKSNKWQKKRFYKLLEDGHTVWKESHKGFKKDHTFSIDDIDSVRLGRQSEGLRKYTERTMEDRCFSIIFKGKRSNLDLIATSKDDAKKWVTGLEKIITNMQNLSSQQKSEQTSFKFTSSLHPSHSWIISCMRKADKNHDNKMTLKETKHFLRQINVEVNDMYAAMLFKKCDTSKSGTLEGEEIKLFYELLTQRDEIDVIYRKYAKTGGQLSGNDLLTFLQQEQREAVSLDEALKLIDKYEPDLTAKQNKHMTKDGFLRYLTHLEGLILNPAHIGVYQDMRQPLNHYFISSSHNTYLMEDQLKGPSSTEAYIRALLKSCRCVELDCWDGPNGDPIIYHGHTLTSKVLFKDVIEAIKECAFKTSQYPVILSLENHCSVDQQKRMAHYMTSILGSALLTRPLGKEVPTCLPSPEELKGRILVKGKRLNKLDMAFNNNTDDVDSVSEEDEAAEAKQDGQETKTKKKKIRLAKELSDLVIYCKSVHFNSFEHSREKQSCYEMASFKESKAKNLAENSATEYINHNMDKLSRIYPAGTRTDSSNYNPVTMWNAGCQIVALNFQTYGKEMDLNQGQFLPNGKCGYILKPEFMRMPGSRFNPIMLTQGPWLKKKILHIMVISAQQLPKLNKDKPKSIVDPYVRVEIYGVPTDRASSQTQYITDNGFNPSWNASFDFTIQVPELAIVRFLVMDYDAASHNDFIGQYTLPFTSMQNDLEKAYDRVPREELWYCMRKSGVAEKYVRVVQDMHERSRTVVRCAVGQTEEFKVEVGLHQGSALSPFLFAIVMDQLSEEVRQESPWTMMFADDIVICSESREQVEENLERWRFALERRGMKVSRSKAEYMCVNEREGSGTVRLQGEEVKKVQEFKYLGSTVQSNGECGKEDTVTFPCSRKTATSSLQQNCSSTSWSWTTKASAEQCKG</sequence>
<dbReference type="InterPro" id="IPR000909">
    <property type="entry name" value="PLipase_C_PInositol-sp_X_dom"/>
</dbReference>
<dbReference type="Pfam" id="PF00388">
    <property type="entry name" value="PI-PLC-X"/>
    <property type="match status" value="1"/>
</dbReference>
<feature type="glycosylation site" description="O-linked (GlcNAc) serine" evidence="15">
    <location>
        <position position="202"/>
    </location>
</feature>
<dbReference type="GO" id="GO:0005886">
    <property type="term" value="C:plasma membrane"/>
    <property type="evidence" value="ECO:0007669"/>
    <property type="project" value="TreeGrafter"/>
</dbReference>
<feature type="binding site" evidence="14">
    <location>
        <position position="714"/>
    </location>
    <ligand>
        <name>Ca(2+)</name>
        <dbReference type="ChEBI" id="CHEBI:29108"/>
        <label>5</label>
    </ligand>
</feature>
<feature type="binding site" evidence="14">
    <location>
        <position position="351"/>
    </location>
    <ligand>
        <name>Ca(2+)</name>
        <dbReference type="ChEBI" id="CHEBI:29108"/>
        <label>3</label>
        <note>catalytic</note>
    </ligand>
</feature>
<feature type="binding site" evidence="14">
    <location>
        <position position="400"/>
    </location>
    <ligand>
        <name>Ca(2+)</name>
        <dbReference type="ChEBI" id="CHEBI:29108"/>
        <label>3</label>
        <note>catalytic</note>
    </ligand>
</feature>
<dbReference type="PROSITE" id="PS50008">
    <property type="entry name" value="PIPLC_Y_DOMAIN"/>
    <property type="match status" value="1"/>
</dbReference>
<dbReference type="InterPro" id="IPR043128">
    <property type="entry name" value="Rev_trsase/Diguanyl_cyclase"/>
</dbReference>
<feature type="binding site" evidence="13">
    <location>
        <position position="528"/>
    </location>
    <ligand>
        <name>substrate</name>
    </ligand>
</feature>
<evidence type="ECO:0000259" key="19">
    <source>
        <dbReference type="PROSITE" id="PS50004"/>
    </source>
</evidence>
<evidence type="ECO:0000256" key="6">
    <source>
        <dbReference type="ARBA" id="ARBA00022801"/>
    </source>
</evidence>